<accession>A0A0C5WCH5</accession>
<evidence type="ECO:0000256" key="1">
    <source>
        <dbReference type="SAM" id="SignalP"/>
    </source>
</evidence>
<dbReference type="KEGG" id="sze:AW14_10585"/>
<protein>
    <recommendedName>
        <fullName evidence="4">Type 1 periplasmic binding fold superfamily protein</fullName>
    </recommendedName>
</protein>
<name>A0A0C5WCH5_9FLAO</name>
<keyword evidence="3" id="KW-1185">Reference proteome</keyword>
<keyword evidence="1" id="KW-0732">Signal</keyword>
<dbReference type="AlphaFoldDB" id="A0A0C5WCH5"/>
<evidence type="ECO:0000313" key="2">
    <source>
        <dbReference type="EMBL" id="AJR04012.1"/>
    </source>
</evidence>
<dbReference type="STRING" id="1454006.AW14_10585"/>
<organism evidence="2 3">
    <name type="scientific">Siansivirga zeaxanthinifaciens CC-SAMT-1</name>
    <dbReference type="NCBI Taxonomy" id="1454006"/>
    <lineage>
        <taxon>Bacteria</taxon>
        <taxon>Pseudomonadati</taxon>
        <taxon>Bacteroidota</taxon>
        <taxon>Flavobacteriia</taxon>
        <taxon>Flavobacteriales</taxon>
        <taxon>Flavobacteriaceae</taxon>
        <taxon>Siansivirga</taxon>
    </lineage>
</organism>
<sequence length="189" mass="20003">MKTFKKASILLLLAITFTLTSCENDDPIAVNEEEVITTITATLVPVGGGNTITLQSRDLDGDGPNAPVITVSGPFSVNKTYNGSLVLLNETESPAENINEEIEEEDDEHQFFFQLSNNIATVTYADADGNGNPVGLKFNLTTSTTLGSSNLTITLRHEPNKLAAGVSSGSITNAGGETDIQVVFPISVQ</sequence>
<proteinExistence type="predicted"/>
<feature type="signal peptide" evidence="1">
    <location>
        <begin position="1"/>
        <end position="21"/>
    </location>
</feature>
<dbReference type="HOGENOM" id="CLU_099796_0_0_10"/>
<reference evidence="2 3" key="1">
    <citation type="submission" date="2014-02" db="EMBL/GenBank/DDBJ databases">
        <authorList>
            <person name="Young C.-C."/>
            <person name="Hameed A."/>
            <person name="Huang H.-C."/>
            <person name="Shahina M."/>
        </authorList>
    </citation>
    <scope>NUCLEOTIDE SEQUENCE [LARGE SCALE GENOMIC DNA]</scope>
    <source>
        <strain evidence="2 3">CC-SAMT-1</strain>
    </source>
</reference>
<dbReference type="PROSITE" id="PS51257">
    <property type="entry name" value="PROKAR_LIPOPROTEIN"/>
    <property type="match status" value="1"/>
</dbReference>
<gene>
    <name evidence="2" type="ORF">AW14_10585</name>
</gene>
<dbReference type="RefSeq" id="WP_044638726.1">
    <property type="nucleotide sequence ID" value="NZ_CP007202.1"/>
</dbReference>
<evidence type="ECO:0000313" key="3">
    <source>
        <dbReference type="Proteomes" id="UP000032229"/>
    </source>
</evidence>
<dbReference type="EMBL" id="CP007202">
    <property type="protein sequence ID" value="AJR04012.1"/>
    <property type="molecule type" value="Genomic_DNA"/>
</dbReference>
<dbReference type="PATRIC" id="fig|1454006.5.peg.2097"/>
<dbReference type="Proteomes" id="UP000032229">
    <property type="component" value="Chromosome"/>
</dbReference>
<dbReference type="OrthoDB" id="713689at2"/>
<feature type="chain" id="PRO_5002191691" description="Type 1 periplasmic binding fold superfamily protein" evidence="1">
    <location>
        <begin position="22"/>
        <end position="189"/>
    </location>
</feature>
<evidence type="ECO:0008006" key="4">
    <source>
        <dbReference type="Google" id="ProtNLM"/>
    </source>
</evidence>